<dbReference type="PANTHER" id="PTHR39323:SF1">
    <property type="entry name" value="BLR1149 PROTEIN"/>
    <property type="match status" value="1"/>
</dbReference>
<dbReference type="EMBL" id="QKNY01000013">
    <property type="protein sequence ID" value="RJX42806.1"/>
    <property type="molecule type" value="Genomic_DNA"/>
</dbReference>
<accession>A0A3A6Q6P2</accession>
<evidence type="ECO:0000313" key="2">
    <source>
        <dbReference type="EMBL" id="RJX42806.1"/>
    </source>
</evidence>
<dbReference type="InterPro" id="IPR024173">
    <property type="entry name" value="Pesterase_MJ0037-like"/>
</dbReference>
<dbReference type="OrthoDB" id="10013at2157"/>
<dbReference type="GO" id="GO:0016787">
    <property type="term" value="F:hydrolase activity"/>
    <property type="evidence" value="ECO:0007669"/>
    <property type="project" value="InterPro"/>
</dbReference>
<comment type="caution">
    <text evidence="2">The sequence shown here is derived from an EMBL/GenBank/DDBJ whole genome shotgun (WGS) entry which is preliminary data.</text>
</comment>
<dbReference type="Pfam" id="PF00149">
    <property type="entry name" value="Metallophos"/>
    <property type="match status" value="1"/>
</dbReference>
<reference evidence="2 3" key="1">
    <citation type="submission" date="2018-06" db="EMBL/GenBank/DDBJ databases">
        <title>Halonotius sp. F13-13 a new haloarchaeeon isolated from a solar saltern from Isla Cristina, Huelva, Spain.</title>
        <authorList>
            <person name="Duran-Viseras A."/>
            <person name="Sanchez-Porro C."/>
            <person name="Ventosa A."/>
        </authorList>
    </citation>
    <scope>NUCLEOTIDE SEQUENCE [LARGE SCALE GENOMIC DNA]</scope>
    <source>
        <strain evidence="2 3">F13-13</strain>
    </source>
</reference>
<protein>
    <submittedName>
        <fullName evidence="2">Phosphoesterase</fullName>
    </submittedName>
</protein>
<dbReference type="InterPro" id="IPR029052">
    <property type="entry name" value="Metallo-depent_PP-like"/>
</dbReference>
<sequence length="267" mass="28435">MARPPSRLVEPIPGEPAATASLGDERVLLIADYHAGIEDGLRYERGVELPNNAAKRRQRVLALLADTDADRLIVLGDLGHRIGGAEGVEREELDALYEAVVVDRDGAITIAPGNHDGEIEALFGDREGVTILPASGGVLGEPPATLGVVHGHTWPDPALLSATTICMGHEHPQVKLADSVGGYRVEQAWLRGRVDPAALVDRDDSDPPDHAGDSPELVVFPAFNERSGGTWVNVEEQGFLAPFLPAAIPDAECYLLDGTRLGAYRSV</sequence>
<feature type="domain" description="Calcineurin-like phosphoesterase" evidence="1">
    <location>
        <begin position="26"/>
        <end position="173"/>
    </location>
</feature>
<dbReference type="Proteomes" id="UP000276588">
    <property type="component" value="Unassembled WGS sequence"/>
</dbReference>
<evidence type="ECO:0000259" key="1">
    <source>
        <dbReference type="Pfam" id="PF00149"/>
    </source>
</evidence>
<dbReference type="PIRSF" id="PIRSF000887">
    <property type="entry name" value="Pesterase_MJ0037"/>
    <property type="match status" value="1"/>
</dbReference>
<gene>
    <name evidence="2" type="ORF">DM826_08945</name>
</gene>
<dbReference type="SUPFAM" id="SSF56300">
    <property type="entry name" value="Metallo-dependent phosphatases"/>
    <property type="match status" value="1"/>
</dbReference>
<organism evidence="2 3">
    <name type="scientific">Halonotius aquaticus</name>
    <dbReference type="NCBI Taxonomy" id="2216978"/>
    <lineage>
        <taxon>Archaea</taxon>
        <taxon>Methanobacteriati</taxon>
        <taxon>Methanobacteriota</taxon>
        <taxon>Stenosarchaea group</taxon>
        <taxon>Halobacteria</taxon>
        <taxon>Halobacteriales</taxon>
        <taxon>Haloferacaceae</taxon>
        <taxon>Halonotius</taxon>
    </lineage>
</organism>
<dbReference type="PANTHER" id="PTHR39323">
    <property type="entry name" value="BLR1149 PROTEIN"/>
    <property type="match status" value="1"/>
</dbReference>
<name>A0A3A6Q6P2_9EURY</name>
<proteinExistence type="predicted"/>
<dbReference type="AlphaFoldDB" id="A0A3A6Q6P2"/>
<dbReference type="RefSeq" id="WP_120103056.1">
    <property type="nucleotide sequence ID" value="NZ_QKNY01000013.1"/>
</dbReference>
<dbReference type="InterPro" id="IPR004843">
    <property type="entry name" value="Calcineurin-like_PHP"/>
</dbReference>
<keyword evidence="3" id="KW-1185">Reference proteome</keyword>
<evidence type="ECO:0000313" key="3">
    <source>
        <dbReference type="Proteomes" id="UP000276588"/>
    </source>
</evidence>